<evidence type="ECO:0000256" key="14">
    <source>
        <dbReference type="HAMAP-Rule" id="MF_00154"/>
    </source>
</evidence>
<keyword evidence="16" id="KW-1185">Reference proteome</keyword>
<dbReference type="GO" id="GO:0005886">
    <property type="term" value="C:plasma membrane"/>
    <property type="evidence" value="ECO:0007669"/>
    <property type="project" value="UniProtKB-SubCell"/>
</dbReference>
<dbReference type="EMBL" id="NPEU01000166">
    <property type="protein sequence ID" value="RAI37725.1"/>
    <property type="molecule type" value="Genomic_DNA"/>
</dbReference>
<dbReference type="NCBIfam" id="NF003349">
    <property type="entry name" value="PRK04375.1-2"/>
    <property type="match status" value="1"/>
</dbReference>
<proteinExistence type="inferred from homology"/>
<comment type="caution">
    <text evidence="15">The sequence shown here is derived from an EMBL/GenBank/DDBJ whole genome shotgun (WGS) entry which is preliminary data.</text>
</comment>
<dbReference type="PANTHER" id="PTHR43448">
    <property type="entry name" value="PROTOHEME IX FARNESYLTRANSFERASE, MITOCHONDRIAL"/>
    <property type="match status" value="1"/>
</dbReference>
<dbReference type="InterPro" id="IPR030470">
    <property type="entry name" value="UbiA_prenylTrfase_CS"/>
</dbReference>
<evidence type="ECO:0000256" key="5">
    <source>
        <dbReference type="ARBA" id="ARBA00022679"/>
    </source>
</evidence>
<dbReference type="HAMAP" id="MF_00154">
    <property type="entry name" value="CyoE_CtaB"/>
    <property type="match status" value="1"/>
</dbReference>
<dbReference type="CDD" id="cd13957">
    <property type="entry name" value="PT_UbiA_Cox10"/>
    <property type="match status" value="1"/>
</dbReference>
<organism evidence="15 16">
    <name type="scientific">Rhodoplanes elegans</name>
    <dbReference type="NCBI Taxonomy" id="29408"/>
    <lineage>
        <taxon>Bacteria</taxon>
        <taxon>Pseudomonadati</taxon>
        <taxon>Pseudomonadota</taxon>
        <taxon>Alphaproteobacteria</taxon>
        <taxon>Hyphomicrobiales</taxon>
        <taxon>Nitrobacteraceae</taxon>
        <taxon>Rhodoplanes</taxon>
    </lineage>
</organism>
<evidence type="ECO:0000256" key="4">
    <source>
        <dbReference type="ARBA" id="ARBA00022475"/>
    </source>
</evidence>
<reference evidence="15 16" key="1">
    <citation type="submission" date="2017-07" db="EMBL/GenBank/DDBJ databases">
        <title>Draft Genome Sequences of Select Purple Nonsulfur Bacteria.</title>
        <authorList>
            <person name="Lasarre B."/>
            <person name="Mckinlay J.B."/>
        </authorList>
    </citation>
    <scope>NUCLEOTIDE SEQUENCE [LARGE SCALE GENOMIC DNA]</scope>
    <source>
        <strain evidence="15 16">DSM 11907</strain>
    </source>
</reference>
<gene>
    <name evidence="14" type="primary">ctaB</name>
    <name evidence="15" type="ORF">CH338_15130</name>
</gene>
<accession>A0A327KJQ7</accession>
<dbReference type="GO" id="GO:0008495">
    <property type="term" value="F:protoheme IX farnesyltransferase activity"/>
    <property type="evidence" value="ECO:0007669"/>
    <property type="project" value="UniProtKB-UniRule"/>
</dbReference>
<evidence type="ECO:0000256" key="1">
    <source>
        <dbReference type="ARBA" id="ARBA00004651"/>
    </source>
</evidence>
<feature type="transmembrane region" description="Helical" evidence="14">
    <location>
        <begin position="257"/>
        <end position="279"/>
    </location>
</feature>
<evidence type="ECO:0000256" key="2">
    <source>
        <dbReference type="ARBA" id="ARBA00004919"/>
    </source>
</evidence>
<dbReference type="UniPathway" id="UPA00834">
    <property type="reaction ID" value="UER00712"/>
</dbReference>
<dbReference type="PROSITE" id="PS00943">
    <property type="entry name" value="UBIA"/>
    <property type="match status" value="1"/>
</dbReference>
<keyword evidence="4 14" id="KW-1003">Cell membrane</keyword>
<protein>
    <recommendedName>
        <fullName evidence="11 14">Protoheme IX farnesyltransferase</fullName>
        <ecNumber evidence="3 14">2.5.1.141</ecNumber>
    </recommendedName>
    <alternativeName>
        <fullName evidence="12 14">Heme B farnesyltransferase</fullName>
    </alternativeName>
    <alternativeName>
        <fullName evidence="10 14">Heme O synthase</fullName>
    </alternativeName>
</protein>
<evidence type="ECO:0000256" key="12">
    <source>
        <dbReference type="ARBA" id="ARBA00042475"/>
    </source>
</evidence>
<feature type="transmembrane region" description="Helical" evidence="14">
    <location>
        <begin position="300"/>
        <end position="317"/>
    </location>
</feature>
<dbReference type="OrthoDB" id="9814417at2"/>
<feature type="transmembrane region" description="Helical" evidence="14">
    <location>
        <begin position="181"/>
        <end position="205"/>
    </location>
</feature>
<name>A0A327KJQ7_9BRAD</name>
<keyword evidence="9 14" id="KW-0472">Membrane</keyword>
<dbReference type="AlphaFoldDB" id="A0A327KJQ7"/>
<dbReference type="Proteomes" id="UP000248863">
    <property type="component" value="Unassembled WGS sequence"/>
</dbReference>
<keyword evidence="8 14" id="KW-0350">Heme biosynthesis</keyword>
<keyword evidence="5 14" id="KW-0808">Transferase</keyword>
<dbReference type="NCBIfam" id="TIGR01473">
    <property type="entry name" value="cyoE_ctaB"/>
    <property type="match status" value="1"/>
</dbReference>
<evidence type="ECO:0000256" key="7">
    <source>
        <dbReference type="ARBA" id="ARBA00022989"/>
    </source>
</evidence>
<evidence type="ECO:0000313" key="16">
    <source>
        <dbReference type="Proteomes" id="UP000248863"/>
    </source>
</evidence>
<comment type="miscellaneous">
    <text evidence="14">Carbon 2 of the heme B porphyrin ring is defined according to the Fischer nomenclature.</text>
</comment>
<comment type="catalytic activity">
    <reaction evidence="13 14">
        <text>heme b + (2E,6E)-farnesyl diphosphate + H2O = Fe(II)-heme o + diphosphate</text>
        <dbReference type="Rhea" id="RHEA:28070"/>
        <dbReference type="ChEBI" id="CHEBI:15377"/>
        <dbReference type="ChEBI" id="CHEBI:33019"/>
        <dbReference type="ChEBI" id="CHEBI:60344"/>
        <dbReference type="ChEBI" id="CHEBI:60530"/>
        <dbReference type="ChEBI" id="CHEBI:175763"/>
        <dbReference type="EC" id="2.5.1.141"/>
    </reaction>
</comment>
<keyword evidence="7 14" id="KW-1133">Transmembrane helix</keyword>
<dbReference type="InterPro" id="IPR000537">
    <property type="entry name" value="UbiA_prenyltransferase"/>
</dbReference>
<dbReference type="InterPro" id="IPR044878">
    <property type="entry name" value="UbiA_sf"/>
</dbReference>
<dbReference type="PANTHER" id="PTHR43448:SF7">
    <property type="entry name" value="4-HYDROXYBENZOATE SOLANESYLTRANSFERASE"/>
    <property type="match status" value="1"/>
</dbReference>
<evidence type="ECO:0000256" key="8">
    <source>
        <dbReference type="ARBA" id="ARBA00023133"/>
    </source>
</evidence>
<comment type="function">
    <text evidence="14">Converts heme B (protoheme IX) to heme O by substitution of the vinyl group on carbon 2 of heme B porphyrin ring with a hydroxyethyl farnesyl side group.</text>
</comment>
<dbReference type="Pfam" id="PF01040">
    <property type="entry name" value="UbiA"/>
    <property type="match status" value="1"/>
</dbReference>
<evidence type="ECO:0000256" key="6">
    <source>
        <dbReference type="ARBA" id="ARBA00022692"/>
    </source>
</evidence>
<evidence type="ECO:0000256" key="10">
    <source>
        <dbReference type="ARBA" id="ARBA00030253"/>
    </source>
</evidence>
<feature type="transmembrane region" description="Helical" evidence="14">
    <location>
        <begin position="323"/>
        <end position="349"/>
    </location>
</feature>
<evidence type="ECO:0000256" key="11">
    <source>
        <dbReference type="ARBA" id="ARBA00040810"/>
    </source>
</evidence>
<keyword evidence="6 14" id="KW-0812">Transmembrane</keyword>
<feature type="transmembrane region" description="Helical" evidence="14">
    <location>
        <begin position="48"/>
        <end position="64"/>
    </location>
</feature>
<dbReference type="Gene3D" id="1.10.357.140">
    <property type="entry name" value="UbiA prenyltransferase"/>
    <property type="match status" value="1"/>
</dbReference>
<evidence type="ECO:0000313" key="15">
    <source>
        <dbReference type="EMBL" id="RAI37725.1"/>
    </source>
</evidence>
<dbReference type="InterPro" id="IPR006369">
    <property type="entry name" value="Protohaem_IX_farnesylTrfase"/>
</dbReference>
<comment type="subcellular location">
    <subcellularLocation>
        <location evidence="1 14">Cell membrane</location>
        <topology evidence="1 14">Multi-pass membrane protein</topology>
    </subcellularLocation>
</comment>
<evidence type="ECO:0000256" key="13">
    <source>
        <dbReference type="ARBA" id="ARBA00047690"/>
    </source>
</evidence>
<dbReference type="GO" id="GO:0048034">
    <property type="term" value="P:heme O biosynthetic process"/>
    <property type="evidence" value="ECO:0007669"/>
    <property type="project" value="UniProtKB-UniRule"/>
</dbReference>
<dbReference type="RefSeq" id="WP_111357982.1">
    <property type="nucleotide sequence ID" value="NZ_NHSK01000177.1"/>
</dbReference>
<comment type="similarity">
    <text evidence="14">Belongs to the UbiA prenyltransferase family. Protoheme IX farnesyltransferase subfamily.</text>
</comment>
<feature type="transmembrane region" description="Helical" evidence="14">
    <location>
        <begin position="70"/>
        <end position="93"/>
    </location>
</feature>
<dbReference type="EC" id="2.5.1.141" evidence="3 14"/>
<sequence>MSLVTDGADLSRHPQVVADHGLAGTILAAPEPSLAEVRDYVALMKPRVMSLVVFTALVGMLVAPDRLHPVIGFAALVAIAVGAGAAGALNMWWDADIDRVMSRTARRPIPAGRVRPEEALAFGATLSVGSVAVLGLVAGWLAAGLLAFTILFYAIVYSMWLKRATSQNIVIGGAAGAVPPMIGWAAATGSLSLEPVLLFLIIFFWTPPHFWALSLWRSDDYARAGIPMLPVVSGVAETKRQILLHALLLAPVGVSPALLGGAGILYGLVATCAGAKIVWLSVRLWRATDPQATDRLAKRLFGFSLYYLFALFAVLLVDRWVAPLIAAGASALGLGDGWLGGAVLGGAVLGGGT</sequence>
<feature type="transmembrane region" description="Helical" evidence="14">
    <location>
        <begin position="140"/>
        <end position="160"/>
    </location>
</feature>
<evidence type="ECO:0000256" key="9">
    <source>
        <dbReference type="ARBA" id="ARBA00023136"/>
    </source>
</evidence>
<evidence type="ECO:0000256" key="3">
    <source>
        <dbReference type="ARBA" id="ARBA00012292"/>
    </source>
</evidence>
<comment type="pathway">
    <text evidence="2 14">Porphyrin-containing compound metabolism; heme O biosynthesis; heme O from protoheme: step 1/1.</text>
</comment>